<keyword evidence="4" id="KW-1185">Reference proteome</keyword>
<dbReference type="PANTHER" id="PTHR11487:SF0">
    <property type="entry name" value="S-ACYL FATTY ACID SYNTHASE THIOESTERASE, MEDIUM CHAIN"/>
    <property type="match status" value="1"/>
</dbReference>
<evidence type="ECO:0000313" key="3">
    <source>
        <dbReference type="EMBL" id="SCF01868.1"/>
    </source>
</evidence>
<evidence type="ECO:0000259" key="2">
    <source>
        <dbReference type="Pfam" id="PF00975"/>
    </source>
</evidence>
<sequence length="256" mass="28185">MDTGLLPYRRSTATPRIRLYCLPFAGGSAAAYLGWADRLPPDVELCPLQLPGRGARADEPPRTRIAELSAEIAHGIADERYRLPFVLFGHSMGGLLAYETAQMLRDRGGPEPRRLVVSSARSPDRWNRLRTSSHLGSDAALTTMLRAQGGTPPEFFDHPDLVARAIPILRADLEACERYRYAERPPLTVPIDVLGGRDDPEVDEADLLGWRRHSTAPSSLHVFDGGHFYQESSTDAMFTVLTAVLSGICLPRHSSS</sequence>
<dbReference type="RefSeq" id="WP_091606449.1">
    <property type="nucleotide sequence ID" value="NZ_FMCX01000002.1"/>
</dbReference>
<evidence type="ECO:0000256" key="1">
    <source>
        <dbReference type="ARBA" id="ARBA00007169"/>
    </source>
</evidence>
<dbReference type="SUPFAM" id="SSF53474">
    <property type="entry name" value="alpha/beta-Hydrolases"/>
    <property type="match status" value="1"/>
</dbReference>
<gene>
    <name evidence="3" type="ORF">GA0070564_102625</name>
</gene>
<organism evidence="3 4">
    <name type="scientific">Micromonospora mirobrigensis</name>
    <dbReference type="NCBI Taxonomy" id="262898"/>
    <lineage>
        <taxon>Bacteria</taxon>
        <taxon>Bacillati</taxon>
        <taxon>Actinomycetota</taxon>
        <taxon>Actinomycetes</taxon>
        <taxon>Micromonosporales</taxon>
        <taxon>Micromonosporaceae</taxon>
        <taxon>Micromonospora</taxon>
    </lineage>
</organism>
<accession>A0A1C4X091</accession>
<dbReference type="GO" id="GO:0016787">
    <property type="term" value="F:hydrolase activity"/>
    <property type="evidence" value="ECO:0007669"/>
    <property type="project" value="UniProtKB-KW"/>
</dbReference>
<dbReference type="AlphaFoldDB" id="A0A1C4X091"/>
<dbReference type="Proteomes" id="UP000199504">
    <property type="component" value="Unassembled WGS sequence"/>
</dbReference>
<reference evidence="4" key="1">
    <citation type="submission" date="2016-06" db="EMBL/GenBank/DDBJ databases">
        <authorList>
            <person name="Varghese N."/>
            <person name="Submissions Spin"/>
        </authorList>
    </citation>
    <scope>NUCLEOTIDE SEQUENCE [LARGE SCALE GENOMIC DNA]</scope>
    <source>
        <strain evidence="4">DSM 44830</strain>
    </source>
</reference>
<dbReference type="GO" id="GO:0008610">
    <property type="term" value="P:lipid biosynthetic process"/>
    <property type="evidence" value="ECO:0007669"/>
    <property type="project" value="TreeGrafter"/>
</dbReference>
<comment type="similarity">
    <text evidence="1">Belongs to the thioesterase family.</text>
</comment>
<dbReference type="InterPro" id="IPR012223">
    <property type="entry name" value="TEII"/>
</dbReference>
<name>A0A1C4X091_9ACTN</name>
<dbReference type="Pfam" id="PF00975">
    <property type="entry name" value="Thioesterase"/>
    <property type="match status" value="1"/>
</dbReference>
<feature type="domain" description="Thioesterase" evidence="2">
    <location>
        <begin position="18"/>
        <end position="236"/>
    </location>
</feature>
<dbReference type="EMBL" id="FMCX01000002">
    <property type="protein sequence ID" value="SCF01868.1"/>
    <property type="molecule type" value="Genomic_DNA"/>
</dbReference>
<dbReference type="Gene3D" id="3.40.50.1820">
    <property type="entry name" value="alpha/beta hydrolase"/>
    <property type="match status" value="1"/>
</dbReference>
<dbReference type="PANTHER" id="PTHR11487">
    <property type="entry name" value="THIOESTERASE"/>
    <property type="match status" value="1"/>
</dbReference>
<evidence type="ECO:0000313" key="4">
    <source>
        <dbReference type="Proteomes" id="UP000199504"/>
    </source>
</evidence>
<protein>
    <submittedName>
        <fullName evidence="3">Medium-chain acyl-[acyl-carrier-protein] hydrolase</fullName>
    </submittedName>
</protein>
<keyword evidence="3" id="KW-0378">Hydrolase</keyword>
<dbReference type="InterPro" id="IPR029058">
    <property type="entry name" value="AB_hydrolase_fold"/>
</dbReference>
<dbReference type="STRING" id="262898.GA0070564_102625"/>
<dbReference type="OrthoDB" id="8480037at2"/>
<dbReference type="InterPro" id="IPR001031">
    <property type="entry name" value="Thioesterase"/>
</dbReference>
<proteinExistence type="inferred from homology"/>